<gene>
    <name evidence="2" type="ORF">M419DRAFT_118169</name>
</gene>
<evidence type="ECO:0000313" key="3">
    <source>
        <dbReference type="Proteomes" id="UP000024376"/>
    </source>
</evidence>
<sequence length="81" mass="9029">MLVGWEAVAEREEQLVATTTRAKVYTVFARDARVDRSQRTSRTTQPGSNIFDIETLKEQVTEEPPEDLALHPGSSKAVLLS</sequence>
<dbReference type="KEGG" id="trr:M419DRAFT_118169"/>
<proteinExistence type="predicted"/>
<accession>A0A024SFV4</accession>
<dbReference type="Proteomes" id="UP000024376">
    <property type="component" value="Unassembled WGS sequence"/>
</dbReference>
<evidence type="ECO:0000313" key="2">
    <source>
        <dbReference type="EMBL" id="ETS03933.1"/>
    </source>
</evidence>
<evidence type="ECO:0000256" key="1">
    <source>
        <dbReference type="SAM" id="MobiDB-lite"/>
    </source>
</evidence>
<reference evidence="3" key="1">
    <citation type="journal article" date="2013" name="Ind. Biotechnol.">
        <title>Comparative genomics analysis of Trichoderma reesei strains.</title>
        <authorList>
            <person name="Koike H."/>
            <person name="Aerts A."/>
            <person name="LaButti K."/>
            <person name="Grigoriev I.V."/>
            <person name="Baker S.E."/>
        </authorList>
    </citation>
    <scope>NUCLEOTIDE SEQUENCE [LARGE SCALE GENOMIC DNA]</scope>
    <source>
        <strain evidence="3">ATCC 56765 / BCRC 32924 / NRRL 11460 / Rut C-30</strain>
    </source>
</reference>
<dbReference type="AlphaFoldDB" id="A0A024SFV4"/>
<dbReference type="HOGENOM" id="CLU_2575575_0_0_1"/>
<protein>
    <submittedName>
        <fullName evidence="2">Uncharacterized protein</fullName>
    </submittedName>
</protein>
<feature type="region of interest" description="Disordered" evidence="1">
    <location>
        <begin position="61"/>
        <end position="81"/>
    </location>
</feature>
<name>A0A024SFV4_HYPJR</name>
<organism evidence="2 3">
    <name type="scientific">Hypocrea jecorina (strain ATCC 56765 / BCRC 32924 / NRRL 11460 / Rut C-30)</name>
    <name type="common">Trichoderma reesei</name>
    <dbReference type="NCBI Taxonomy" id="1344414"/>
    <lineage>
        <taxon>Eukaryota</taxon>
        <taxon>Fungi</taxon>
        <taxon>Dikarya</taxon>
        <taxon>Ascomycota</taxon>
        <taxon>Pezizomycotina</taxon>
        <taxon>Sordariomycetes</taxon>
        <taxon>Hypocreomycetidae</taxon>
        <taxon>Hypocreales</taxon>
        <taxon>Hypocreaceae</taxon>
        <taxon>Trichoderma</taxon>
    </lineage>
</organism>
<dbReference type="EMBL" id="KI911142">
    <property type="protein sequence ID" value="ETS03933.1"/>
    <property type="molecule type" value="Genomic_DNA"/>
</dbReference>